<evidence type="ECO:0000256" key="2">
    <source>
        <dbReference type="ARBA" id="ARBA00022771"/>
    </source>
</evidence>
<dbReference type="Proteomes" id="UP000007819">
    <property type="component" value="Chromosome X"/>
</dbReference>
<sequence length="365" mass="42187">MPKKKKTKYEEPVPKRPHRNMKAKIVFDPSDTHIPKKRSKYSYTNKKPTEATTIKKTTNDEKKQQDTTKSKSLSVNPLTEVTELLDSMSTEINTISQIHSPKKSQGKRVTPKVTLDKSKNCFICSTILGKTELIDCPICFIKAHKHCLIVSEPMWKFKLDLGPWFCKECRKQNCHKCLKDESQSEILRRCITCEVGLHKSCYESYEIKPLHKLETDMYVCIPCMNLATQINPEEEDVVEPEQFDINDDVKSRTSSIMSISSDKDDTDSETNISDSSSEYSKNDESLIPNISKWTKLEVIKYLLEKLPKEIVHQINKYDLDGQALLLLQRTDIVSNMGMKLGHALAFYKHVRILQSQSTHYRVYWE</sequence>
<dbReference type="InterPro" id="IPR013083">
    <property type="entry name" value="Znf_RING/FYVE/PHD"/>
</dbReference>
<evidence type="ECO:0000313" key="7">
    <source>
        <dbReference type="Proteomes" id="UP000007819"/>
    </source>
</evidence>
<dbReference type="SMART" id="SM00249">
    <property type="entry name" value="PHD"/>
    <property type="match status" value="2"/>
</dbReference>
<evidence type="ECO:0000259" key="5">
    <source>
        <dbReference type="SMART" id="SM00249"/>
    </source>
</evidence>
<feature type="compositionally biased region" description="Basic and acidic residues" evidence="4">
    <location>
        <begin position="57"/>
        <end position="69"/>
    </location>
</feature>
<dbReference type="AlphaFoldDB" id="A0A8R2B8G5"/>
<organism evidence="6 7">
    <name type="scientific">Acyrthosiphon pisum</name>
    <name type="common">Pea aphid</name>
    <dbReference type="NCBI Taxonomy" id="7029"/>
    <lineage>
        <taxon>Eukaryota</taxon>
        <taxon>Metazoa</taxon>
        <taxon>Ecdysozoa</taxon>
        <taxon>Arthropoda</taxon>
        <taxon>Hexapoda</taxon>
        <taxon>Insecta</taxon>
        <taxon>Pterygota</taxon>
        <taxon>Neoptera</taxon>
        <taxon>Paraneoptera</taxon>
        <taxon>Hemiptera</taxon>
        <taxon>Sternorrhyncha</taxon>
        <taxon>Aphidomorpha</taxon>
        <taxon>Aphidoidea</taxon>
        <taxon>Aphididae</taxon>
        <taxon>Macrosiphini</taxon>
        <taxon>Acyrthosiphon</taxon>
    </lineage>
</organism>
<feature type="region of interest" description="Disordered" evidence="4">
    <location>
        <begin position="1"/>
        <end position="73"/>
    </location>
</feature>
<dbReference type="GeneID" id="100568619"/>
<feature type="region of interest" description="Disordered" evidence="4">
    <location>
        <begin position="254"/>
        <end position="283"/>
    </location>
</feature>
<proteinExistence type="predicted"/>
<dbReference type="InterPro" id="IPR013761">
    <property type="entry name" value="SAM/pointed_sf"/>
</dbReference>
<name>A0A8R2B8G5_ACYPI</name>
<dbReference type="KEGG" id="api:100568619"/>
<protein>
    <recommendedName>
        <fullName evidence="5">Zinc finger PHD-type domain-containing protein</fullName>
    </recommendedName>
</protein>
<reference evidence="6" key="2">
    <citation type="submission" date="2022-06" db="UniProtKB">
        <authorList>
            <consortium name="EnsemblMetazoa"/>
        </authorList>
    </citation>
    <scope>IDENTIFICATION</scope>
</reference>
<dbReference type="EnsemblMetazoa" id="XM_008188111.3">
    <property type="protein sequence ID" value="XP_008186333.1"/>
    <property type="gene ID" value="LOC100568619"/>
</dbReference>
<dbReference type="GO" id="GO:0042393">
    <property type="term" value="F:histone binding"/>
    <property type="evidence" value="ECO:0007669"/>
    <property type="project" value="TreeGrafter"/>
</dbReference>
<feature type="domain" description="Zinc finger PHD-type" evidence="5">
    <location>
        <begin position="120"/>
        <end position="170"/>
    </location>
</feature>
<dbReference type="SUPFAM" id="SSF57903">
    <property type="entry name" value="FYVE/PHD zinc finger"/>
    <property type="match status" value="2"/>
</dbReference>
<feature type="compositionally biased region" description="Polar residues" evidence="4">
    <location>
        <begin position="269"/>
        <end position="279"/>
    </location>
</feature>
<dbReference type="Gene3D" id="3.30.40.10">
    <property type="entry name" value="Zinc/RING finger domain, C3HC4 (zinc finger)"/>
    <property type="match status" value="1"/>
</dbReference>
<feature type="compositionally biased region" description="Polar residues" evidence="4">
    <location>
        <begin position="41"/>
        <end position="56"/>
    </location>
</feature>
<dbReference type="GO" id="GO:0005634">
    <property type="term" value="C:nucleus"/>
    <property type="evidence" value="ECO:0007669"/>
    <property type="project" value="TreeGrafter"/>
</dbReference>
<keyword evidence="2" id="KW-0863">Zinc-finger</keyword>
<dbReference type="OrthoDB" id="10004495at2759"/>
<dbReference type="Gene3D" id="1.10.150.50">
    <property type="entry name" value="Transcription Factor, Ets-1"/>
    <property type="match status" value="1"/>
</dbReference>
<keyword evidence="7" id="KW-1185">Reference proteome</keyword>
<dbReference type="GO" id="GO:0008270">
    <property type="term" value="F:zinc ion binding"/>
    <property type="evidence" value="ECO:0007669"/>
    <property type="project" value="UniProtKB-KW"/>
</dbReference>
<dbReference type="RefSeq" id="XP_008186333.1">
    <property type="nucleotide sequence ID" value="XM_008188111.2"/>
</dbReference>
<dbReference type="InterPro" id="IPR011011">
    <property type="entry name" value="Znf_FYVE_PHD"/>
</dbReference>
<dbReference type="GO" id="GO:0045892">
    <property type="term" value="P:negative regulation of DNA-templated transcription"/>
    <property type="evidence" value="ECO:0007669"/>
    <property type="project" value="TreeGrafter"/>
</dbReference>
<reference evidence="7" key="1">
    <citation type="submission" date="2010-06" db="EMBL/GenBank/DDBJ databases">
        <authorList>
            <person name="Jiang H."/>
            <person name="Abraham K."/>
            <person name="Ali S."/>
            <person name="Alsbrooks S.L."/>
            <person name="Anim B.N."/>
            <person name="Anosike U.S."/>
            <person name="Attaway T."/>
            <person name="Bandaranaike D.P."/>
            <person name="Battles P.K."/>
            <person name="Bell S.N."/>
            <person name="Bell A.V."/>
            <person name="Beltran B."/>
            <person name="Bickham C."/>
            <person name="Bustamante Y."/>
            <person name="Caleb T."/>
            <person name="Canada A."/>
            <person name="Cardenas V."/>
            <person name="Carter K."/>
            <person name="Chacko J."/>
            <person name="Chandrabose M.N."/>
            <person name="Chavez D."/>
            <person name="Chavez A."/>
            <person name="Chen L."/>
            <person name="Chu H.-S."/>
            <person name="Claassen K.J."/>
            <person name="Cockrell R."/>
            <person name="Collins M."/>
            <person name="Cooper J.A."/>
            <person name="Cree A."/>
            <person name="Curry S.M."/>
            <person name="Da Y."/>
            <person name="Dao M.D."/>
            <person name="Das B."/>
            <person name="Davila M.-L."/>
            <person name="Davy-Carroll L."/>
            <person name="Denson S."/>
            <person name="Dinh H."/>
            <person name="Ebong V.E."/>
            <person name="Edwards J.R."/>
            <person name="Egan A."/>
            <person name="El-Daye J."/>
            <person name="Escobedo L."/>
            <person name="Fernandez S."/>
            <person name="Fernando P.R."/>
            <person name="Flagg N."/>
            <person name="Forbes L.D."/>
            <person name="Fowler R.G."/>
            <person name="Fu Q."/>
            <person name="Gabisi R.A."/>
            <person name="Ganer J."/>
            <person name="Garbino Pronczuk A."/>
            <person name="Garcia R.M."/>
            <person name="Garner T."/>
            <person name="Garrett T.E."/>
            <person name="Gonzalez D.A."/>
            <person name="Hamid H."/>
            <person name="Hawkins E.S."/>
            <person name="Hirani K."/>
            <person name="Hogues M.E."/>
            <person name="Hollins B."/>
            <person name="Hsiao C.-H."/>
            <person name="Jabil R."/>
            <person name="James M.L."/>
            <person name="Jhangiani S.N."/>
            <person name="Johnson B."/>
            <person name="Johnson Q."/>
            <person name="Joshi V."/>
            <person name="Kalu J.B."/>
            <person name="Kam C."/>
            <person name="Kashfia A."/>
            <person name="Keebler J."/>
            <person name="Kisamo H."/>
            <person name="Kovar C.L."/>
            <person name="Lago L.A."/>
            <person name="Lai C.-Y."/>
            <person name="Laidlaw J."/>
            <person name="Lara F."/>
            <person name="Le T.-K."/>
            <person name="Lee S.L."/>
            <person name="Legall F.H."/>
            <person name="Lemon S.J."/>
            <person name="Lewis L.R."/>
            <person name="Li B."/>
            <person name="Liu Y."/>
            <person name="Liu Y.-S."/>
            <person name="Lopez J."/>
            <person name="Lozado R.J."/>
            <person name="Lu J."/>
            <person name="Madu R.C."/>
            <person name="Maheshwari M."/>
            <person name="Maheshwari R."/>
            <person name="Malloy K."/>
            <person name="Martinez E."/>
            <person name="Mathew T."/>
            <person name="Mercado I.C."/>
            <person name="Mercado C."/>
            <person name="Meyer B."/>
            <person name="Montgomery K."/>
            <person name="Morgan M.B."/>
            <person name="Munidasa M."/>
            <person name="Nazareth L.V."/>
            <person name="Nelson J."/>
            <person name="Ng B.M."/>
            <person name="Nguyen N.B."/>
            <person name="Nguyen P.Q."/>
            <person name="Nguyen T."/>
            <person name="Obregon M."/>
            <person name="Okwuonu G.O."/>
            <person name="Onwere C.G."/>
            <person name="Orozco G."/>
            <person name="Parra A."/>
            <person name="Patel S."/>
            <person name="Patil S."/>
            <person name="Perez A."/>
            <person name="Perez Y."/>
            <person name="Pham C."/>
            <person name="Primus E.L."/>
            <person name="Pu L.-L."/>
            <person name="Puazo M."/>
            <person name="Qin X."/>
            <person name="Quiroz J.B."/>
            <person name="Reese J."/>
            <person name="Richards S."/>
            <person name="Rives C.M."/>
            <person name="Robberts R."/>
            <person name="Ruiz S.J."/>
            <person name="Ruiz M.J."/>
            <person name="Santibanez J."/>
            <person name="Schneider B.W."/>
            <person name="Sisson I."/>
            <person name="Smith M."/>
            <person name="Sodergren E."/>
            <person name="Song X.-Z."/>
            <person name="Song B.B."/>
            <person name="Summersgill H."/>
            <person name="Thelus R."/>
            <person name="Thornton R.D."/>
            <person name="Trejos Z.Y."/>
            <person name="Usmani K."/>
            <person name="Vattathil S."/>
            <person name="Villasana D."/>
            <person name="Walker D.L."/>
            <person name="Wang S."/>
            <person name="Wang K."/>
            <person name="White C.S."/>
            <person name="Williams A.C."/>
            <person name="Williamson J."/>
            <person name="Wilson K."/>
            <person name="Woghiren I.O."/>
            <person name="Woodworth J.R."/>
            <person name="Worley K.C."/>
            <person name="Wright R.A."/>
            <person name="Wu W."/>
            <person name="Young L."/>
            <person name="Zhang L."/>
            <person name="Zhang J."/>
            <person name="Zhu Y."/>
            <person name="Muzny D.M."/>
            <person name="Weinstock G."/>
            <person name="Gibbs R.A."/>
        </authorList>
    </citation>
    <scope>NUCLEOTIDE SEQUENCE [LARGE SCALE GENOMIC DNA]</scope>
    <source>
        <strain evidence="7">LSR1</strain>
    </source>
</reference>
<accession>A0A8R2B8G5</accession>
<feature type="domain" description="Zinc finger PHD-type" evidence="5">
    <location>
        <begin position="173"/>
        <end position="224"/>
    </location>
</feature>
<dbReference type="EnsemblMetazoa" id="XM_008188112.2">
    <property type="protein sequence ID" value="XP_008186334.1"/>
    <property type="gene ID" value="LOC100568619"/>
</dbReference>
<dbReference type="PANTHER" id="PTHR12247:SF139">
    <property type="entry name" value="ATHERIN-RELATED"/>
    <property type="match status" value="1"/>
</dbReference>
<evidence type="ECO:0000256" key="4">
    <source>
        <dbReference type="SAM" id="MobiDB-lite"/>
    </source>
</evidence>
<keyword evidence="1" id="KW-0479">Metal-binding</keyword>
<dbReference type="GO" id="GO:0003682">
    <property type="term" value="F:chromatin binding"/>
    <property type="evidence" value="ECO:0007669"/>
    <property type="project" value="TreeGrafter"/>
</dbReference>
<evidence type="ECO:0000256" key="3">
    <source>
        <dbReference type="ARBA" id="ARBA00022833"/>
    </source>
</evidence>
<evidence type="ECO:0000313" key="6">
    <source>
        <dbReference type="EnsemblMetazoa" id="XP_008186333.1"/>
    </source>
</evidence>
<dbReference type="InterPro" id="IPR050548">
    <property type="entry name" value="PcG_chromatin_remod_factors"/>
</dbReference>
<keyword evidence="3" id="KW-0862">Zinc</keyword>
<dbReference type="SUPFAM" id="SSF47769">
    <property type="entry name" value="SAM/Pointed domain"/>
    <property type="match status" value="1"/>
</dbReference>
<evidence type="ECO:0000256" key="1">
    <source>
        <dbReference type="ARBA" id="ARBA00022723"/>
    </source>
</evidence>
<dbReference type="InterPro" id="IPR001965">
    <property type="entry name" value="Znf_PHD"/>
</dbReference>
<dbReference type="PANTHER" id="PTHR12247">
    <property type="entry name" value="POLYCOMB GROUP PROTEIN"/>
    <property type="match status" value="1"/>
</dbReference>
<dbReference type="RefSeq" id="XP_008186334.1">
    <property type="nucleotide sequence ID" value="XM_008188112.2"/>
</dbReference>